<name>A0A1G7TLK0_9FLAO</name>
<dbReference type="Proteomes" id="UP000199203">
    <property type="component" value="Unassembled WGS sequence"/>
</dbReference>
<evidence type="ECO:0000313" key="1">
    <source>
        <dbReference type="EMBL" id="SDG36216.1"/>
    </source>
</evidence>
<dbReference type="OrthoDB" id="1377237at2"/>
<organism evidence="1 2">
    <name type="scientific">Epilithonimonas hungarica</name>
    <dbReference type="NCBI Taxonomy" id="454006"/>
    <lineage>
        <taxon>Bacteria</taxon>
        <taxon>Pseudomonadati</taxon>
        <taxon>Bacteroidota</taxon>
        <taxon>Flavobacteriia</taxon>
        <taxon>Flavobacteriales</taxon>
        <taxon>Weeksellaceae</taxon>
        <taxon>Chryseobacterium group</taxon>
        <taxon>Epilithonimonas</taxon>
    </lineage>
</organism>
<dbReference type="EMBL" id="FNBH01000004">
    <property type="protein sequence ID" value="SDG36216.1"/>
    <property type="molecule type" value="Genomic_DNA"/>
</dbReference>
<dbReference type="RefSeq" id="WP_089874402.1">
    <property type="nucleotide sequence ID" value="NZ_FNBH01000004.1"/>
</dbReference>
<gene>
    <name evidence="1" type="ORF">SAMN05421825_3156</name>
</gene>
<sequence>MQQSYQVGHSTGIIKLEVTVGTVGTAYSEFSRVKNGASSGVLGHSTPKDGNIPETSIGTAESNNGAYIFVGVIINLNRFTMEQRESAIENLYINYKFSGGVNGTENFSFQKQSDLTITPKKNIVSISSIIQLL</sequence>
<reference evidence="2" key="1">
    <citation type="submission" date="2016-10" db="EMBL/GenBank/DDBJ databases">
        <authorList>
            <person name="Varghese N."/>
            <person name="Submissions S."/>
        </authorList>
    </citation>
    <scope>NUCLEOTIDE SEQUENCE [LARGE SCALE GENOMIC DNA]</scope>
    <source>
        <strain evidence="2">DSM 19684</strain>
    </source>
</reference>
<accession>A0A1G7TLK0</accession>
<keyword evidence="2" id="KW-1185">Reference proteome</keyword>
<dbReference type="AlphaFoldDB" id="A0A1G7TLK0"/>
<proteinExistence type="predicted"/>
<evidence type="ECO:0000313" key="2">
    <source>
        <dbReference type="Proteomes" id="UP000199203"/>
    </source>
</evidence>
<dbReference type="STRING" id="454006.SAMN05421825_3156"/>
<protein>
    <submittedName>
        <fullName evidence="1">Uncharacterized protein</fullName>
    </submittedName>
</protein>